<protein>
    <submittedName>
        <fullName evidence="2">Uncharacterized protein</fullName>
    </submittedName>
</protein>
<dbReference type="RefSeq" id="WP_116010709.1">
    <property type="nucleotide sequence ID" value="NZ_QNUH01000002.1"/>
</dbReference>
<dbReference type="EMBL" id="QNUH01000002">
    <property type="protein sequence ID" value="REC80030.1"/>
    <property type="molecule type" value="Genomic_DNA"/>
</dbReference>
<evidence type="ECO:0000313" key="3">
    <source>
        <dbReference type="Proteomes" id="UP000257030"/>
    </source>
</evidence>
<feature type="transmembrane region" description="Helical" evidence="1">
    <location>
        <begin position="84"/>
        <end position="102"/>
    </location>
</feature>
<accession>A0A3D9DPR4</accession>
<keyword evidence="3" id="KW-1185">Reference proteome</keyword>
<evidence type="ECO:0000256" key="1">
    <source>
        <dbReference type="SAM" id="Phobius"/>
    </source>
</evidence>
<feature type="transmembrane region" description="Helical" evidence="1">
    <location>
        <begin position="47"/>
        <end position="72"/>
    </location>
</feature>
<proteinExistence type="predicted"/>
<dbReference type="Proteomes" id="UP000257030">
    <property type="component" value="Unassembled WGS sequence"/>
</dbReference>
<sequence length="135" mass="14465">MLRKILAVPAGLIAGIICITIIEKIGHQLYPPPAGAASGDMLAMKEYVAHAPFMALFFVIIGYALAAFVSGLTASKISNNGKHTAAVICGIVFLLITIYMMVSLPTPIWFWILGILVWGLVFAGSKLALKNKIHL</sequence>
<comment type="caution">
    <text evidence="2">The sequence shown here is derived from an EMBL/GenBank/DDBJ whole genome shotgun (WGS) entry which is preliminary data.</text>
</comment>
<dbReference type="AlphaFoldDB" id="A0A3D9DPR4"/>
<reference evidence="2 3" key="1">
    <citation type="journal article" date="2010" name="Syst. Appl. Microbiol.">
        <title>Four new species of Chryseobacterium from the rhizosphere of coastal sand dune plants, Chryseobacterium elymi sp. nov., Chryseobacterium hagamense sp. nov., Chryseobacterium lathyri sp. nov. and Chryseobacterium rhizosphaerae sp. nov.</title>
        <authorList>
            <person name="Cho S.H."/>
            <person name="Lee K.S."/>
            <person name="Shin D.S."/>
            <person name="Han J.H."/>
            <person name="Park K.S."/>
            <person name="Lee C.H."/>
            <person name="Park K.H."/>
            <person name="Kim S.B."/>
        </authorList>
    </citation>
    <scope>NUCLEOTIDE SEQUENCE [LARGE SCALE GENOMIC DNA]</scope>
    <source>
        <strain evidence="2 3">KCTC 22547</strain>
    </source>
</reference>
<dbReference type="OrthoDB" id="893761at2"/>
<evidence type="ECO:0000313" key="2">
    <source>
        <dbReference type="EMBL" id="REC80030.1"/>
    </source>
</evidence>
<keyword evidence="1" id="KW-0472">Membrane</keyword>
<feature type="transmembrane region" description="Helical" evidence="1">
    <location>
        <begin position="7"/>
        <end position="27"/>
    </location>
</feature>
<gene>
    <name evidence="2" type="ORF">DRF60_03340</name>
</gene>
<keyword evidence="1" id="KW-0812">Transmembrane</keyword>
<feature type="transmembrane region" description="Helical" evidence="1">
    <location>
        <begin position="108"/>
        <end position="129"/>
    </location>
</feature>
<organism evidence="2 3">
    <name type="scientific">Chryseobacterium elymi</name>
    <dbReference type="NCBI Taxonomy" id="395936"/>
    <lineage>
        <taxon>Bacteria</taxon>
        <taxon>Pseudomonadati</taxon>
        <taxon>Bacteroidota</taxon>
        <taxon>Flavobacteriia</taxon>
        <taxon>Flavobacteriales</taxon>
        <taxon>Weeksellaceae</taxon>
        <taxon>Chryseobacterium group</taxon>
        <taxon>Chryseobacterium</taxon>
    </lineage>
</organism>
<keyword evidence="1" id="KW-1133">Transmembrane helix</keyword>
<name>A0A3D9DPR4_9FLAO</name>